<organism evidence="5 6">
    <name type="scientific">Planobispora longispora</name>
    <dbReference type="NCBI Taxonomy" id="28887"/>
    <lineage>
        <taxon>Bacteria</taxon>
        <taxon>Bacillati</taxon>
        <taxon>Actinomycetota</taxon>
        <taxon>Actinomycetes</taxon>
        <taxon>Streptosporangiales</taxon>
        <taxon>Streptosporangiaceae</taxon>
        <taxon>Planobispora</taxon>
    </lineage>
</organism>
<comment type="similarity">
    <text evidence="1">Belongs to the non-flavoprotein flavin reductase family.</text>
</comment>
<protein>
    <recommendedName>
        <fullName evidence="4">Flavin reductase like domain-containing protein</fullName>
    </recommendedName>
</protein>
<dbReference type="InterPro" id="IPR002563">
    <property type="entry name" value="Flavin_Rdtase-like_dom"/>
</dbReference>
<dbReference type="Proteomes" id="UP000616724">
    <property type="component" value="Unassembled WGS sequence"/>
</dbReference>
<dbReference type="AlphaFoldDB" id="A0A8J3RQC5"/>
<evidence type="ECO:0000259" key="4">
    <source>
        <dbReference type="SMART" id="SM00903"/>
    </source>
</evidence>
<dbReference type="PANTHER" id="PTHR30466:SF11">
    <property type="entry name" value="FLAVIN-DEPENDENT MONOOXYGENASE, REDUCTASE SUBUNIT HSAB"/>
    <property type="match status" value="1"/>
</dbReference>
<dbReference type="InterPro" id="IPR050268">
    <property type="entry name" value="NADH-dep_flavin_reductase"/>
</dbReference>
<evidence type="ECO:0000256" key="2">
    <source>
        <dbReference type="ARBA" id="ARBA00023002"/>
    </source>
</evidence>
<evidence type="ECO:0000256" key="1">
    <source>
        <dbReference type="ARBA" id="ARBA00008898"/>
    </source>
</evidence>
<dbReference type="Gene3D" id="2.30.110.10">
    <property type="entry name" value="Electron Transport, Fmn-binding Protein, Chain A"/>
    <property type="match status" value="1"/>
</dbReference>
<proteinExistence type="inferred from homology"/>
<accession>A0A8J3RQC5</accession>
<dbReference type="InterPro" id="IPR012349">
    <property type="entry name" value="Split_barrel_FMN-bd"/>
</dbReference>
<dbReference type="EMBL" id="BOOH01000034">
    <property type="protein sequence ID" value="GIH77739.1"/>
    <property type="molecule type" value="Genomic_DNA"/>
</dbReference>
<keyword evidence="6" id="KW-1185">Reference proteome</keyword>
<dbReference type="PANTHER" id="PTHR30466">
    <property type="entry name" value="FLAVIN REDUCTASE"/>
    <property type="match status" value="1"/>
</dbReference>
<reference evidence="5 6" key="1">
    <citation type="submission" date="2021-01" db="EMBL/GenBank/DDBJ databases">
        <title>Whole genome shotgun sequence of Planobispora longispora NBRC 13918.</title>
        <authorList>
            <person name="Komaki H."/>
            <person name="Tamura T."/>
        </authorList>
    </citation>
    <scope>NUCLEOTIDE SEQUENCE [LARGE SCALE GENOMIC DNA]</scope>
    <source>
        <strain evidence="5 6">NBRC 13918</strain>
    </source>
</reference>
<evidence type="ECO:0000313" key="5">
    <source>
        <dbReference type="EMBL" id="GIH77739.1"/>
    </source>
</evidence>
<feature type="domain" description="Flavin reductase like" evidence="4">
    <location>
        <begin position="66"/>
        <end position="211"/>
    </location>
</feature>
<dbReference type="GO" id="GO:0010181">
    <property type="term" value="F:FMN binding"/>
    <property type="evidence" value="ECO:0007669"/>
    <property type="project" value="InterPro"/>
</dbReference>
<keyword evidence="2" id="KW-0560">Oxidoreductase</keyword>
<dbReference type="RefSeq" id="WP_203892297.1">
    <property type="nucleotide sequence ID" value="NZ_BOOH01000034.1"/>
</dbReference>
<dbReference type="GO" id="GO:0042602">
    <property type="term" value="F:riboflavin reductase (NADPH) activity"/>
    <property type="evidence" value="ECO:0007669"/>
    <property type="project" value="TreeGrafter"/>
</dbReference>
<comment type="caution">
    <text evidence="5">The sequence shown here is derived from an EMBL/GenBank/DDBJ whole genome shotgun (WGS) entry which is preliminary data.</text>
</comment>
<sequence length="214" mass="22292">MGTHAARLLEPEGHSRAHLNGHGTTGNGAAMRNGLLPGHSDGSGDRSRRPGDRNGPVDSTRFRSVLGHFATGVVAITAIDPDTGAPCGLAANSFTSVSLDPPLVAFCVAHTSTSWPRVRAATTLTVNVLAEHQQPVCAALASKGGDKFADLEWTASPSGNPVISDALAWIDCSIEAEHPAGDHVIVVARVHQLDVHGDSGPLVFFRGGYGRFHT</sequence>
<name>A0A8J3RQC5_9ACTN</name>
<evidence type="ECO:0000313" key="6">
    <source>
        <dbReference type="Proteomes" id="UP000616724"/>
    </source>
</evidence>
<feature type="region of interest" description="Disordered" evidence="3">
    <location>
        <begin position="1"/>
        <end position="60"/>
    </location>
</feature>
<dbReference type="Pfam" id="PF01613">
    <property type="entry name" value="Flavin_Reduct"/>
    <property type="match status" value="1"/>
</dbReference>
<feature type="compositionally biased region" description="Basic and acidic residues" evidence="3">
    <location>
        <begin position="42"/>
        <end position="52"/>
    </location>
</feature>
<gene>
    <name evidence="5" type="ORF">Plo01_41680</name>
</gene>
<evidence type="ECO:0000256" key="3">
    <source>
        <dbReference type="SAM" id="MobiDB-lite"/>
    </source>
</evidence>
<dbReference type="SMART" id="SM00903">
    <property type="entry name" value="Flavin_Reduct"/>
    <property type="match status" value="1"/>
</dbReference>
<dbReference type="SUPFAM" id="SSF50475">
    <property type="entry name" value="FMN-binding split barrel"/>
    <property type="match status" value="1"/>
</dbReference>